<dbReference type="InterPro" id="IPR017887">
    <property type="entry name" value="TF_TCP_subgr"/>
</dbReference>
<name>K4GUK6_9DIPS</name>
<feature type="domain" description="TCP" evidence="7">
    <location>
        <begin position="1"/>
        <end position="53"/>
    </location>
</feature>
<evidence type="ECO:0000256" key="6">
    <source>
        <dbReference type="SAM" id="MobiDB-lite"/>
    </source>
</evidence>
<dbReference type="EMBL" id="JN710447">
    <property type="protein sequence ID" value="AFP66940.1"/>
    <property type="molecule type" value="Genomic_DNA"/>
</dbReference>
<dbReference type="InterPro" id="IPR005333">
    <property type="entry name" value="Transcription_factor_TCP"/>
</dbReference>
<dbReference type="GO" id="GO:0043565">
    <property type="term" value="F:sequence-specific DNA binding"/>
    <property type="evidence" value="ECO:0007669"/>
    <property type="project" value="TreeGrafter"/>
</dbReference>
<keyword evidence="4" id="KW-0804">Transcription</keyword>
<dbReference type="Pfam" id="PF03634">
    <property type="entry name" value="TCP"/>
    <property type="match status" value="1"/>
</dbReference>
<proteinExistence type="predicted"/>
<feature type="non-terminal residue" evidence="8">
    <location>
        <position position="111"/>
    </location>
</feature>
<feature type="region of interest" description="Disordered" evidence="6">
    <location>
        <begin position="55"/>
        <end position="111"/>
    </location>
</feature>
<comment type="subcellular location">
    <subcellularLocation>
        <location evidence="1">Nucleus</location>
    </subcellularLocation>
</comment>
<feature type="non-terminal residue" evidence="8">
    <location>
        <position position="1"/>
    </location>
</feature>
<accession>K4GUK6</accession>
<protein>
    <submittedName>
        <fullName evidence="8">Cycloidea-like protein 3b</fullName>
    </submittedName>
</protein>
<evidence type="ECO:0000256" key="4">
    <source>
        <dbReference type="ARBA" id="ARBA00023163"/>
    </source>
</evidence>
<sequence>KILTAQGLRDRRMRLPLEIARKFFNLQDALGFDRASKTIEWLYAKSNKAIDELIKNHPNTKNSNHNNGVKSESSISECEEESEEERKTRKLRKTASDLLARESRDKARVRA</sequence>
<keyword evidence="2" id="KW-0805">Transcription regulation</keyword>
<dbReference type="PROSITE" id="PS51369">
    <property type="entry name" value="TCP"/>
    <property type="match status" value="1"/>
</dbReference>
<dbReference type="AlphaFoldDB" id="K4GUK6"/>
<dbReference type="PANTHER" id="PTHR31072">
    <property type="entry name" value="TRANSCRIPTION FACTOR TCP4-RELATED"/>
    <property type="match status" value="1"/>
</dbReference>
<evidence type="ECO:0000259" key="7">
    <source>
        <dbReference type="PROSITE" id="PS51369"/>
    </source>
</evidence>
<evidence type="ECO:0000256" key="2">
    <source>
        <dbReference type="ARBA" id="ARBA00023015"/>
    </source>
</evidence>
<evidence type="ECO:0000256" key="5">
    <source>
        <dbReference type="ARBA" id="ARBA00023242"/>
    </source>
</evidence>
<evidence type="ECO:0000313" key="8">
    <source>
        <dbReference type="EMBL" id="AFP66940.1"/>
    </source>
</evidence>
<organism evidence="8">
    <name type="scientific">Viburnum plicatum</name>
    <dbReference type="NCBI Taxonomy" id="179996"/>
    <lineage>
        <taxon>Eukaryota</taxon>
        <taxon>Viridiplantae</taxon>
        <taxon>Streptophyta</taxon>
        <taxon>Embryophyta</taxon>
        <taxon>Tracheophyta</taxon>
        <taxon>Spermatophyta</taxon>
        <taxon>Magnoliopsida</taxon>
        <taxon>eudicotyledons</taxon>
        <taxon>Gunneridae</taxon>
        <taxon>Pentapetalae</taxon>
        <taxon>asterids</taxon>
        <taxon>campanulids</taxon>
        <taxon>Dipsacales</taxon>
        <taxon>Adoxaceae</taxon>
        <taxon>Viburnum</taxon>
    </lineage>
</organism>
<dbReference type="PANTHER" id="PTHR31072:SF87">
    <property type="entry name" value="TRANSCRIPTION FACTOR TCP12"/>
    <property type="match status" value="1"/>
</dbReference>
<dbReference type="GO" id="GO:0003700">
    <property type="term" value="F:DNA-binding transcription factor activity"/>
    <property type="evidence" value="ECO:0007669"/>
    <property type="project" value="InterPro"/>
</dbReference>
<dbReference type="GO" id="GO:0005634">
    <property type="term" value="C:nucleus"/>
    <property type="evidence" value="ECO:0007669"/>
    <property type="project" value="UniProtKB-SubCell"/>
</dbReference>
<reference evidence="8" key="1">
    <citation type="submission" date="2011-09" db="EMBL/GenBank/DDBJ databases">
        <title>Convergent morphological and regulatory evolution of flower-like inflorescences.</title>
        <authorList>
            <person name="Ruonala R.H."/>
            <person name="Albert V.A."/>
        </authorList>
    </citation>
    <scope>NUCLEOTIDE SEQUENCE</scope>
</reference>
<evidence type="ECO:0000256" key="3">
    <source>
        <dbReference type="ARBA" id="ARBA00023125"/>
    </source>
</evidence>
<feature type="compositionally biased region" description="Basic and acidic residues" evidence="6">
    <location>
        <begin position="99"/>
        <end position="111"/>
    </location>
</feature>
<dbReference type="GO" id="GO:2000032">
    <property type="term" value="P:regulation of secondary shoot formation"/>
    <property type="evidence" value="ECO:0007669"/>
    <property type="project" value="TreeGrafter"/>
</dbReference>
<feature type="compositionally biased region" description="Low complexity" evidence="6">
    <location>
        <begin position="56"/>
        <end position="76"/>
    </location>
</feature>
<gene>
    <name evidence="8" type="primary">CYC3B</name>
</gene>
<keyword evidence="5" id="KW-0539">Nucleus</keyword>
<keyword evidence="3" id="KW-0238">DNA-binding</keyword>
<evidence type="ECO:0000256" key="1">
    <source>
        <dbReference type="ARBA" id="ARBA00004123"/>
    </source>
</evidence>